<evidence type="ECO:0000256" key="1">
    <source>
        <dbReference type="ARBA" id="ARBA00004370"/>
    </source>
</evidence>
<name>A0A8J5N5G3_HOMAM</name>
<dbReference type="GO" id="GO:0016020">
    <property type="term" value="C:membrane"/>
    <property type="evidence" value="ECO:0007669"/>
    <property type="project" value="UniProtKB-SubCell"/>
</dbReference>
<dbReference type="Proteomes" id="UP000747542">
    <property type="component" value="Unassembled WGS sequence"/>
</dbReference>
<evidence type="ECO:0000256" key="2">
    <source>
        <dbReference type="ARBA" id="ARBA00007647"/>
    </source>
</evidence>
<proteinExistence type="inferred from homology"/>
<evidence type="ECO:0000313" key="7">
    <source>
        <dbReference type="EMBL" id="KAG7173771.1"/>
    </source>
</evidence>
<organism evidence="7 8">
    <name type="scientific">Homarus americanus</name>
    <name type="common">American lobster</name>
    <dbReference type="NCBI Taxonomy" id="6706"/>
    <lineage>
        <taxon>Eukaryota</taxon>
        <taxon>Metazoa</taxon>
        <taxon>Ecdysozoa</taxon>
        <taxon>Arthropoda</taxon>
        <taxon>Crustacea</taxon>
        <taxon>Multicrustacea</taxon>
        <taxon>Malacostraca</taxon>
        <taxon>Eumalacostraca</taxon>
        <taxon>Eucarida</taxon>
        <taxon>Decapoda</taxon>
        <taxon>Pleocyemata</taxon>
        <taxon>Astacidea</taxon>
        <taxon>Nephropoidea</taxon>
        <taxon>Nephropidae</taxon>
        <taxon>Homarus</taxon>
    </lineage>
</organism>
<protein>
    <submittedName>
        <fullName evidence="7">Putative Glycosyltransferase family 92-like 2</fullName>
    </submittedName>
</protein>
<dbReference type="EMBL" id="JAHLQT010009009">
    <property type="protein sequence ID" value="KAG7173771.1"/>
    <property type="molecule type" value="Genomic_DNA"/>
</dbReference>
<keyword evidence="8" id="KW-1185">Reference proteome</keyword>
<dbReference type="GO" id="GO:0016757">
    <property type="term" value="F:glycosyltransferase activity"/>
    <property type="evidence" value="ECO:0007669"/>
    <property type="project" value="UniProtKB-KW"/>
</dbReference>
<feature type="compositionally biased region" description="Acidic residues" evidence="6">
    <location>
        <begin position="343"/>
        <end position="354"/>
    </location>
</feature>
<dbReference type="InterPro" id="IPR008166">
    <property type="entry name" value="Glyco_transf_92"/>
</dbReference>
<accession>A0A8J5N5G3</accession>
<evidence type="ECO:0000256" key="5">
    <source>
        <dbReference type="ARBA" id="ARBA00023136"/>
    </source>
</evidence>
<sequence>MPGDAVNFSPEQSVKCHLLVRKKATNQLSRLVEKSVHETESSSSSEGDDKDLDVEGQLFQALYETSPAMKKTRFLGEKPLKKTFDKDTFPNKATRELFIKYNTPIPPCAAVECMFSMGKDVLRPKRSRMSDKHFEMLTVVDLRNQLQLDIQEEDVTHLLESHAEELSNENLIKLEKQILSEDVEQAETPEPKGFITKEITDGFRLIEEGLIKFKQRDSPRFIEVLLDVYDATEIYDEKKKVSSEKEESVDDPRPRWHHEVDRRSRAQLKTTHSAFELSTLLPSTSSPVALPTRDNEAGGDKGTFVPRDYETDKSMSSLSDDDDWQVESAGEEKRAGSDRDSSVEEEGETTEEERDVGVSELLQGATLTLFGKRKRSTEQHVLRWVLPAGRSTSLAINPVPPRLGTTIWYNYPKCAQSRVRNCPQAAITTQSWQSRRKRLRQDGSCRTHKDDTIRAVINGYGVDVIKEITSSDRWMQSLSEKSKCHYSQPLHDPITPRQVDGTMRKYQQLALTIVTVVSLVAFLFYKHEYERLRYTLEYLDTFGKAPSEAEDIRPHCGYNTHHKVSTAPTDWVQVTSDLEVYSSFWDNQNGIGDPKIRSIAAVRKTTESPSDLSCLIWFDYEGTPAPGTCSVEFASERVHGHNTVEEDIGVLYLLCTADSKKLMLSKTPYMIQFKVGSSEPSQPVFVHESESLKSVINKSAVCLLPVENPISTLKVIEFISFYNIIGIDKFTIYGPVLTPLARYLLDKYSDEIGIEFEEKLFSSSQTFKLTRPVVKRVIELDCIYRHRDTQENVLILDLDQYVILELKATLQETLLALKGGSQYHRDVAAFHFTTQKVCLDMQHMKKGTLRLSQQVHTVGSMKEMGVAVLRPHLLTASAIGGPPNNQHISAATASTTMQLDVAMSLLKNTKASLASYHENGFVSAQASAKDMCEEMNVEAVLKEKRLGAPDEPISDALRRLEVSFFTAVVDSAITSLNETFQSLGEASDKFGVLFHFKELFID</sequence>
<reference evidence="7" key="1">
    <citation type="journal article" date="2021" name="Sci. Adv.">
        <title>The American lobster genome reveals insights on longevity, neural, and immune adaptations.</title>
        <authorList>
            <person name="Polinski J.M."/>
            <person name="Zimin A.V."/>
            <person name="Clark K.F."/>
            <person name="Kohn A.B."/>
            <person name="Sadowski N."/>
            <person name="Timp W."/>
            <person name="Ptitsyn A."/>
            <person name="Khanna P."/>
            <person name="Romanova D.Y."/>
            <person name="Williams P."/>
            <person name="Greenwood S.J."/>
            <person name="Moroz L.L."/>
            <person name="Walt D.R."/>
            <person name="Bodnar A.G."/>
        </authorList>
    </citation>
    <scope>NUCLEOTIDE SEQUENCE</scope>
    <source>
        <strain evidence="7">GMGI-L3</strain>
    </source>
</reference>
<keyword evidence="4" id="KW-0808">Transferase</keyword>
<comment type="caution">
    <text evidence="7">The sequence shown here is derived from an EMBL/GenBank/DDBJ whole genome shotgun (WGS) entry which is preliminary data.</text>
</comment>
<evidence type="ECO:0000256" key="6">
    <source>
        <dbReference type="SAM" id="MobiDB-lite"/>
    </source>
</evidence>
<dbReference type="AlphaFoldDB" id="A0A8J5N5G3"/>
<feature type="compositionally biased region" description="Basic and acidic residues" evidence="6">
    <location>
        <begin position="31"/>
        <end position="40"/>
    </location>
</feature>
<dbReference type="Pfam" id="PF01697">
    <property type="entry name" value="Glyco_transf_92"/>
    <property type="match status" value="1"/>
</dbReference>
<feature type="region of interest" description="Disordered" evidence="6">
    <location>
        <begin position="239"/>
        <end position="358"/>
    </location>
</feature>
<evidence type="ECO:0000313" key="8">
    <source>
        <dbReference type="Proteomes" id="UP000747542"/>
    </source>
</evidence>
<feature type="compositionally biased region" description="Basic and acidic residues" evidence="6">
    <location>
        <begin position="239"/>
        <end position="264"/>
    </location>
</feature>
<feature type="region of interest" description="Disordered" evidence="6">
    <location>
        <begin position="31"/>
        <end position="51"/>
    </location>
</feature>
<gene>
    <name evidence="7" type="ORF">Hamer_G018918</name>
</gene>
<feature type="compositionally biased region" description="Basic and acidic residues" evidence="6">
    <location>
        <begin position="330"/>
        <end position="342"/>
    </location>
</feature>
<keyword evidence="5" id="KW-0472">Membrane</keyword>
<evidence type="ECO:0000256" key="3">
    <source>
        <dbReference type="ARBA" id="ARBA00022676"/>
    </source>
</evidence>
<keyword evidence="3" id="KW-0328">Glycosyltransferase</keyword>
<evidence type="ECO:0000256" key="4">
    <source>
        <dbReference type="ARBA" id="ARBA00022679"/>
    </source>
</evidence>
<feature type="compositionally biased region" description="Low complexity" evidence="6">
    <location>
        <begin position="277"/>
        <end position="292"/>
    </location>
</feature>
<comment type="similarity">
    <text evidence="2">Belongs to the glycosyltransferase 92 family.</text>
</comment>
<comment type="subcellular location">
    <subcellularLocation>
        <location evidence="1">Membrane</location>
    </subcellularLocation>
</comment>